<dbReference type="GO" id="GO:0004222">
    <property type="term" value="F:metalloendopeptidase activity"/>
    <property type="evidence" value="ECO:0007669"/>
    <property type="project" value="InterPro"/>
</dbReference>
<gene>
    <name evidence="14" type="ORF">AArc1_3022</name>
</gene>
<dbReference type="RefSeq" id="WP_117365308.1">
    <property type="nucleotide sequence ID" value="NZ_CP024047.1"/>
</dbReference>
<evidence type="ECO:0000256" key="3">
    <source>
        <dbReference type="ARBA" id="ARBA00022692"/>
    </source>
</evidence>
<feature type="region of interest" description="Disordered" evidence="11">
    <location>
        <begin position="291"/>
        <end position="311"/>
    </location>
</feature>
<keyword evidence="9 12" id="KW-0472">Membrane</keyword>
<keyword evidence="3 12" id="KW-0812">Transmembrane</keyword>
<keyword evidence="2 10" id="KW-0645">Protease</keyword>
<reference evidence="15" key="1">
    <citation type="submission" date="2017-10" db="EMBL/GenBank/DDBJ databases">
        <title>Phenotypic and genomic properties of facultatively anaerobic sulfur-reducing natronoarchaea from hypersaline soda lakes.</title>
        <authorList>
            <person name="Sorokin D.Y."/>
            <person name="Kublanov I.V."/>
            <person name="Roman P."/>
            <person name="Sinninghe Damste J.S."/>
            <person name="Golyshin P.N."/>
            <person name="Rojo D."/>
            <person name="Ciordia S."/>
            <person name="Mena Md.C."/>
            <person name="Ferrer M."/>
            <person name="Messina E."/>
            <person name="Smedile F."/>
            <person name="La Spada G."/>
            <person name="La Cono V."/>
            <person name="Yakimov M.M."/>
        </authorList>
    </citation>
    <scope>NUCLEOTIDE SEQUENCE [LARGE SCALE GENOMIC DNA]</scope>
    <source>
        <strain evidence="15">AArc1</strain>
    </source>
</reference>
<protein>
    <submittedName>
        <fullName evidence="14">Zn-dependent protease with chaperone function</fullName>
    </submittedName>
</protein>
<evidence type="ECO:0000256" key="5">
    <source>
        <dbReference type="ARBA" id="ARBA00022801"/>
    </source>
</evidence>
<dbReference type="InterPro" id="IPR001915">
    <property type="entry name" value="Peptidase_M48"/>
</dbReference>
<dbReference type="Pfam" id="PF01435">
    <property type="entry name" value="Peptidase_M48"/>
    <property type="match status" value="1"/>
</dbReference>
<keyword evidence="1" id="KW-1003">Cell membrane</keyword>
<keyword evidence="8 10" id="KW-0482">Metalloprotease</keyword>
<evidence type="ECO:0000256" key="7">
    <source>
        <dbReference type="ARBA" id="ARBA00022989"/>
    </source>
</evidence>
<evidence type="ECO:0000256" key="8">
    <source>
        <dbReference type="ARBA" id="ARBA00023049"/>
    </source>
</evidence>
<comment type="cofactor">
    <cofactor evidence="10">
        <name>Zn(2+)</name>
        <dbReference type="ChEBI" id="CHEBI:29105"/>
    </cofactor>
    <text evidence="10">Binds 1 zinc ion per subunit.</text>
</comment>
<keyword evidence="7 12" id="KW-1133">Transmembrane helix</keyword>
<evidence type="ECO:0000256" key="11">
    <source>
        <dbReference type="SAM" id="MobiDB-lite"/>
    </source>
</evidence>
<feature type="domain" description="Peptidase M48" evidence="13">
    <location>
        <begin position="195"/>
        <end position="428"/>
    </location>
</feature>
<dbReference type="Gene3D" id="3.30.2010.10">
    <property type="entry name" value="Metalloproteases ('zincins'), catalytic domain"/>
    <property type="match status" value="1"/>
</dbReference>
<feature type="transmembrane region" description="Helical" evidence="12">
    <location>
        <begin position="12"/>
        <end position="45"/>
    </location>
</feature>
<dbReference type="GO" id="GO:0046872">
    <property type="term" value="F:metal ion binding"/>
    <property type="evidence" value="ECO:0007669"/>
    <property type="project" value="UniProtKB-KW"/>
</dbReference>
<dbReference type="PANTHER" id="PTHR43221">
    <property type="entry name" value="PROTEASE HTPX"/>
    <property type="match status" value="1"/>
</dbReference>
<proteinExistence type="inferred from homology"/>
<evidence type="ECO:0000256" key="9">
    <source>
        <dbReference type="ARBA" id="ARBA00023136"/>
    </source>
</evidence>
<feature type="compositionally biased region" description="Acidic residues" evidence="11">
    <location>
        <begin position="291"/>
        <end position="303"/>
    </location>
</feature>
<name>A0A346PII5_9EURY</name>
<keyword evidence="6 10" id="KW-0862">Zinc</keyword>
<evidence type="ECO:0000313" key="15">
    <source>
        <dbReference type="Proteomes" id="UP000258707"/>
    </source>
</evidence>
<dbReference type="InterPro" id="IPR050083">
    <property type="entry name" value="HtpX_protease"/>
</dbReference>
<evidence type="ECO:0000313" key="14">
    <source>
        <dbReference type="EMBL" id="AXR79330.1"/>
    </source>
</evidence>
<accession>A0A346PII5</accession>
<feature type="transmembrane region" description="Helical" evidence="12">
    <location>
        <begin position="118"/>
        <end position="135"/>
    </location>
</feature>
<evidence type="ECO:0000256" key="4">
    <source>
        <dbReference type="ARBA" id="ARBA00022723"/>
    </source>
</evidence>
<dbReference type="PANTHER" id="PTHR43221:SF2">
    <property type="entry name" value="PROTEASE HTPX HOMOLOG"/>
    <property type="match status" value="1"/>
</dbReference>
<dbReference type="CDD" id="cd07327">
    <property type="entry name" value="M48B_HtpX_like"/>
    <property type="match status" value="1"/>
</dbReference>
<dbReference type="GeneID" id="37639792"/>
<evidence type="ECO:0000256" key="1">
    <source>
        <dbReference type="ARBA" id="ARBA00022475"/>
    </source>
</evidence>
<dbReference type="AlphaFoldDB" id="A0A346PII5"/>
<comment type="similarity">
    <text evidence="10">Belongs to the peptidase M48 family.</text>
</comment>
<keyword evidence="4" id="KW-0479">Metal-binding</keyword>
<dbReference type="GO" id="GO:0006508">
    <property type="term" value="P:proteolysis"/>
    <property type="evidence" value="ECO:0007669"/>
    <property type="project" value="UniProtKB-KW"/>
</dbReference>
<evidence type="ECO:0000256" key="6">
    <source>
        <dbReference type="ARBA" id="ARBA00022833"/>
    </source>
</evidence>
<evidence type="ECO:0000256" key="12">
    <source>
        <dbReference type="SAM" id="Phobius"/>
    </source>
</evidence>
<dbReference type="EMBL" id="CP024047">
    <property type="protein sequence ID" value="AXR79330.1"/>
    <property type="molecule type" value="Genomic_DNA"/>
</dbReference>
<dbReference type="Proteomes" id="UP000258707">
    <property type="component" value="Chromosome"/>
</dbReference>
<sequence length="434" mass="47277">MRFDRLRLTLGLWLRMLVATLVAVVGMTTLVVVEVGLAALMAAAFIESIPGIVIPFFAVGVVATVGFGLWISIAAVYRRLLPVSLVVGRIDHDGVADVLEWFARGLTRPPVPLTRREATLAVGIPSIALAGYLAIDHLPHLTPFLLGFVVGVGLVCYGTGRLVYNEWTADGAVRETVTEATRVPREADPDDDLEAERAALQRRVDRLAAQATIPSPTVALGRSSAPVAASVGYRPSTSTIVVSRGLVERLSERELEAVLAHELAHVINRDAAVLTALSLPATKFKAMMVGEDQEDEPAEDESTEATGESPVVGPHQGFMIVPMVPVFLVTTLAIASLARYREYVADQAAIAITGDPAALASALETLDRDVTRRPERDLRGYGSTAAFSIVPPPWDEHRFFDRTRRFVRRRLFGTHPRTEKRIERLKTRTGDLER</sequence>
<keyword evidence="5 10" id="KW-0378">Hydrolase</keyword>
<dbReference type="KEGG" id="nan:AArc1_3022"/>
<feature type="transmembrane region" description="Helical" evidence="12">
    <location>
        <begin position="51"/>
        <end position="77"/>
    </location>
</feature>
<evidence type="ECO:0000256" key="2">
    <source>
        <dbReference type="ARBA" id="ARBA00022670"/>
    </source>
</evidence>
<evidence type="ECO:0000256" key="10">
    <source>
        <dbReference type="RuleBase" id="RU003983"/>
    </source>
</evidence>
<organism evidence="14 15">
    <name type="scientific">Natrarchaeobaculum sulfurireducens</name>
    <dbReference type="NCBI Taxonomy" id="2044521"/>
    <lineage>
        <taxon>Archaea</taxon>
        <taxon>Methanobacteriati</taxon>
        <taxon>Methanobacteriota</taxon>
        <taxon>Stenosarchaea group</taxon>
        <taxon>Halobacteria</taxon>
        <taxon>Halobacteriales</taxon>
        <taxon>Natrialbaceae</taxon>
        <taxon>Natrarchaeobaculum</taxon>
    </lineage>
</organism>
<evidence type="ECO:0000259" key="13">
    <source>
        <dbReference type="Pfam" id="PF01435"/>
    </source>
</evidence>
<feature type="transmembrane region" description="Helical" evidence="12">
    <location>
        <begin position="141"/>
        <end position="164"/>
    </location>
</feature>